<feature type="region of interest" description="Disordered" evidence="1">
    <location>
        <begin position="65"/>
        <end position="97"/>
    </location>
</feature>
<evidence type="ECO:0000313" key="3">
    <source>
        <dbReference type="Proteomes" id="UP001320898"/>
    </source>
</evidence>
<sequence length="97" mass="10300">MTNIAVISQGDLIGLTVPHDTGGGFVWWAASIATGQGRNLGEFASEYEARQAVLDAARGVISMASRPRPQAAPEPRNGPCVVLPFKRHQSDAASERI</sequence>
<reference evidence="2 3" key="1">
    <citation type="submission" date="2022-04" db="EMBL/GenBank/DDBJ databases">
        <authorList>
            <person name="Ye Y.-Q."/>
            <person name="Du Z.-J."/>
        </authorList>
    </citation>
    <scope>NUCLEOTIDE SEQUENCE [LARGE SCALE GENOMIC DNA]</scope>
    <source>
        <strain evidence="2 3">A6E488</strain>
    </source>
</reference>
<evidence type="ECO:0000313" key="2">
    <source>
        <dbReference type="EMBL" id="MCT8970873.1"/>
    </source>
</evidence>
<organism evidence="2 3">
    <name type="scientific">Microbaculum marinisediminis</name>
    <dbReference type="NCBI Taxonomy" id="2931392"/>
    <lineage>
        <taxon>Bacteria</taxon>
        <taxon>Pseudomonadati</taxon>
        <taxon>Pseudomonadota</taxon>
        <taxon>Alphaproteobacteria</taxon>
        <taxon>Hyphomicrobiales</taxon>
        <taxon>Tepidamorphaceae</taxon>
        <taxon>Microbaculum</taxon>
    </lineage>
</organism>
<name>A0AAW5QWV0_9HYPH</name>
<comment type="caution">
    <text evidence="2">The sequence shown here is derived from an EMBL/GenBank/DDBJ whole genome shotgun (WGS) entry which is preliminary data.</text>
</comment>
<evidence type="ECO:0000256" key="1">
    <source>
        <dbReference type="SAM" id="MobiDB-lite"/>
    </source>
</evidence>
<dbReference type="EMBL" id="JALIDZ010000002">
    <property type="protein sequence ID" value="MCT8970873.1"/>
    <property type="molecule type" value="Genomic_DNA"/>
</dbReference>
<protein>
    <submittedName>
        <fullName evidence="2">Uncharacterized protein</fullName>
    </submittedName>
</protein>
<keyword evidence="3" id="KW-1185">Reference proteome</keyword>
<feature type="compositionally biased region" description="Basic and acidic residues" evidence="1">
    <location>
        <begin position="88"/>
        <end position="97"/>
    </location>
</feature>
<dbReference type="RefSeq" id="WP_261614451.1">
    <property type="nucleotide sequence ID" value="NZ_JALIDZ010000002.1"/>
</dbReference>
<proteinExistence type="predicted"/>
<dbReference type="Proteomes" id="UP001320898">
    <property type="component" value="Unassembled WGS sequence"/>
</dbReference>
<accession>A0AAW5QWV0</accession>
<gene>
    <name evidence="2" type="ORF">MUB46_03275</name>
</gene>
<dbReference type="AlphaFoldDB" id="A0AAW5QWV0"/>